<dbReference type="GO" id="GO:0042981">
    <property type="term" value="P:regulation of apoptotic process"/>
    <property type="evidence" value="ECO:0007669"/>
    <property type="project" value="InterPro"/>
</dbReference>
<keyword evidence="2" id="KW-0053">Apoptosis</keyword>
<dbReference type="PRINTS" id="PR01862">
    <property type="entry name" value="BCL2FAMILY"/>
</dbReference>
<feature type="domain" description="Bcl-2 Bcl-2 homology region 1-3" evidence="4">
    <location>
        <begin position="83"/>
        <end position="184"/>
    </location>
</feature>
<evidence type="ECO:0000313" key="6">
    <source>
        <dbReference type="Proteomes" id="UP000230750"/>
    </source>
</evidence>
<keyword evidence="3" id="KW-1133">Transmembrane helix</keyword>
<evidence type="ECO:0000256" key="2">
    <source>
        <dbReference type="ARBA" id="ARBA00022703"/>
    </source>
</evidence>
<reference evidence="5 6" key="1">
    <citation type="journal article" date="2017" name="PLoS Biol.">
        <title>The sea cucumber genome provides insights into morphological evolution and visceral regeneration.</title>
        <authorList>
            <person name="Zhang X."/>
            <person name="Sun L."/>
            <person name="Yuan J."/>
            <person name="Sun Y."/>
            <person name="Gao Y."/>
            <person name="Zhang L."/>
            <person name="Li S."/>
            <person name="Dai H."/>
            <person name="Hamel J.F."/>
            <person name="Liu C."/>
            <person name="Yu Y."/>
            <person name="Liu S."/>
            <person name="Lin W."/>
            <person name="Guo K."/>
            <person name="Jin S."/>
            <person name="Xu P."/>
            <person name="Storey K.B."/>
            <person name="Huan P."/>
            <person name="Zhang T."/>
            <person name="Zhou Y."/>
            <person name="Zhang J."/>
            <person name="Lin C."/>
            <person name="Li X."/>
            <person name="Xing L."/>
            <person name="Huo D."/>
            <person name="Sun M."/>
            <person name="Wang L."/>
            <person name="Mercier A."/>
            <person name="Li F."/>
            <person name="Yang H."/>
            <person name="Xiang J."/>
        </authorList>
    </citation>
    <scope>NUCLEOTIDE SEQUENCE [LARGE SCALE GENOMIC DNA]</scope>
    <source>
        <strain evidence="5">Shaxun</strain>
        <tissue evidence="5">Muscle</tissue>
    </source>
</reference>
<dbReference type="PANTHER" id="PTHR11256:SF21">
    <property type="entry name" value="BCL-2 BCL-2 HOMOLOGY REGION 1-3 DOMAIN-CONTAINING PROTEIN"/>
    <property type="match status" value="1"/>
</dbReference>
<name>A0A2G8JBU7_STIJA</name>
<organism evidence="5 6">
    <name type="scientific">Stichopus japonicus</name>
    <name type="common">Sea cucumber</name>
    <dbReference type="NCBI Taxonomy" id="307972"/>
    <lineage>
        <taxon>Eukaryota</taxon>
        <taxon>Metazoa</taxon>
        <taxon>Echinodermata</taxon>
        <taxon>Eleutherozoa</taxon>
        <taxon>Echinozoa</taxon>
        <taxon>Holothuroidea</taxon>
        <taxon>Aspidochirotacea</taxon>
        <taxon>Aspidochirotida</taxon>
        <taxon>Stichopodidae</taxon>
        <taxon>Apostichopus</taxon>
    </lineage>
</organism>
<dbReference type="GO" id="GO:0001836">
    <property type="term" value="P:release of cytochrome c from mitochondria"/>
    <property type="evidence" value="ECO:0007669"/>
    <property type="project" value="TreeGrafter"/>
</dbReference>
<dbReference type="OrthoDB" id="6080198at2759"/>
<keyword evidence="3" id="KW-0812">Transmembrane</keyword>
<dbReference type="InterPro" id="IPR026298">
    <property type="entry name" value="Bcl-2_fam"/>
</dbReference>
<dbReference type="SUPFAM" id="SSF56854">
    <property type="entry name" value="Bcl-2 inhibitors of programmed cell death"/>
    <property type="match status" value="1"/>
</dbReference>
<dbReference type="PANTHER" id="PTHR11256">
    <property type="entry name" value="BCL-2 RELATED"/>
    <property type="match status" value="1"/>
</dbReference>
<dbReference type="GO" id="GO:0097192">
    <property type="term" value="P:extrinsic apoptotic signaling pathway in absence of ligand"/>
    <property type="evidence" value="ECO:0007669"/>
    <property type="project" value="TreeGrafter"/>
</dbReference>
<proteinExistence type="inferred from homology"/>
<gene>
    <name evidence="5" type="ORF">BSL78_29983</name>
</gene>
<evidence type="ECO:0000313" key="5">
    <source>
        <dbReference type="EMBL" id="PIK33203.1"/>
    </source>
</evidence>
<protein>
    <recommendedName>
        <fullName evidence="4">Bcl-2 Bcl-2 homology region 1-3 domain-containing protein</fullName>
    </recommendedName>
</protein>
<dbReference type="STRING" id="307972.A0A2G8JBU7"/>
<accession>A0A2G8JBU7</accession>
<evidence type="ECO:0000256" key="1">
    <source>
        <dbReference type="ARBA" id="ARBA00009458"/>
    </source>
</evidence>
<dbReference type="PROSITE" id="PS50062">
    <property type="entry name" value="BCL2_FAMILY"/>
    <property type="match status" value="1"/>
</dbReference>
<keyword evidence="6" id="KW-1185">Reference proteome</keyword>
<keyword evidence="3" id="KW-0472">Membrane</keyword>
<dbReference type="Gene3D" id="1.10.437.10">
    <property type="entry name" value="Blc2-like"/>
    <property type="match status" value="1"/>
</dbReference>
<dbReference type="GO" id="GO:0005741">
    <property type="term" value="C:mitochondrial outer membrane"/>
    <property type="evidence" value="ECO:0007669"/>
    <property type="project" value="TreeGrafter"/>
</dbReference>
<evidence type="ECO:0000256" key="3">
    <source>
        <dbReference type="SAM" id="Phobius"/>
    </source>
</evidence>
<evidence type="ECO:0000259" key="4">
    <source>
        <dbReference type="SMART" id="SM00337"/>
    </source>
</evidence>
<dbReference type="InterPro" id="IPR046371">
    <property type="entry name" value="Bcl-2_BH1-3"/>
</dbReference>
<dbReference type="SMART" id="SM00337">
    <property type="entry name" value="BCL"/>
    <property type="match status" value="1"/>
</dbReference>
<dbReference type="InterPro" id="IPR036834">
    <property type="entry name" value="Bcl-2-like_sf"/>
</dbReference>
<dbReference type="Proteomes" id="UP000230750">
    <property type="component" value="Unassembled WGS sequence"/>
</dbReference>
<feature type="transmembrane region" description="Helical" evidence="3">
    <location>
        <begin position="194"/>
        <end position="215"/>
    </location>
</feature>
<sequence>MSTDVCTPEEVQQAQIAGVAVYTEFLEQHLQVGEIPDQDLAQVMETIENHGRTATSSICTSSDDSEEQKSAKLSQWKKKGKRLHQIAIAFEKTHQREEVRQEAQRVVSEGDRISKEQFLQLMEELFAGDCITAHRIVVLFTFCSDVIVYTVKRLATDLFARFLDWAIEYIMTKVCAWVARHGGWDAVLSQPWTYIYAAGKVILAGVFIYFGYRLVKSGLNSIGKK</sequence>
<dbReference type="InterPro" id="IPR002475">
    <property type="entry name" value="Bcl2-like"/>
</dbReference>
<dbReference type="GO" id="GO:0008630">
    <property type="term" value="P:intrinsic apoptotic signaling pathway in response to DNA damage"/>
    <property type="evidence" value="ECO:0007669"/>
    <property type="project" value="TreeGrafter"/>
</dbReference>
<dbReference type="EMBL" id="MRZV01002690">
    <property type="protein sequence ID" value="PIK33203.1"/>
    <property type="molecule type" value="Genomic_DNA"/>
</dbReference>
<dbReference type="Pfam" id="PF00452">
    <property type="entry name" value="Bcl-2"/>
    <property type="match status" value="1"/>
</dbReference>
<comment type="similarity">
    <text evidence="1">Belongs to the Bcl-2 family.</text>
</comment>
<comment type="caution">
    <text evidence="5">The sequence shown here is derived from an EMBL/GenBank/DDBJ whole genome shotgun (WGS) entry which is preliminary data.</text>
</comment>
<dbReference type="AlphaFoldDB" id="A0A2G8JBU7"/>
<dbReference type="GO" id="GO:0051400">
    <property type="term" value="F:BH domain binding"/>
    <property type="evidence" value="ECO:0007669"/>
    <property type="project" value="TreeGrafter"/>
</dbReference>